<feature type="region of interest" description="Disordered" evidence="1">
    <location>
        <begin position="38"/>
        <end position="73"/>
    </location>
</feature>
<protein>
    <submittedName>
        <fullName evidence="2">ABC transporter</fullName>
    </submittedName>
</protein>
<proteinExistence type="predicted"/>
<name>A0A376FAY0_ENTAS</name>
<dbReference type="EMBL" id="UFYI01000007">
    <property type="protein sequence ID" value="STD20442.1"/>
    <property type="molecule type" value="Genomic_DNA"/>
</dbReference>
<accession>A0A376FAY0</accession>
<gene>
    <name evidence="2" type="ORF">NCTC12123_01954</name>
</gene>
<sequence length="73" mass="7759">MKTDKSVWASLRAKLNGEQCDRIDEMLVLLRLSSERDRRAGLLSHGPKTVSGNRDASGAGPAPAAAGMNRLPG</sequence>
<dbReference type="Proteomes" id="UP000255163">
    <property type="component" value="Unassembled WGS sequence"/>
</dbReference>
<reference evidence="2 3" key="1">
    <citation type="submission" date="2018-06" db="EMBL/GenBank/DDBJ databases">
        <authorList>
            <consortium name="Pathogen Informatics"/>
            <person name="Doyle S."/>
        </authorList>
    </citation>
    <scope>NUCLEOTIDE SEQUENCE [LARGE SCALE GENOMIC DNA]</scope>
    <source>
        <strain evidence="2 3">NCTC12123</strain>
    </source>
</reference>
<feature type="compositionally biased region" description="Low complexity" evidence="1">
    <location>
        <begin position="56"/>
        <end position="67"/>
    </location>
</feature>
<organism evidence="2 3">
    <name type="scientific">Enterobacter asburiae</name>
    <dbReference type="NCBI Taxonomy" id="61645"/>
    <lineage>
        <taxon>Bacteria</taxon>
        <taxon>Pseudomonadati</taxon>
        <taxon>Pseudomonadota</taxon>
        <taxon>Gammaproteobacteria</taxon>
        <taxon>Enterobacterales</taxon>
        <taxon>Enterobacteriaceae</taxon>
        <taxon>Enterobacter</taxon>
        <taxon>Enterobacter cloacae complex</taxon>
    </lineage>
</organism>
<evidence type="ECO:0000313" key="3">
    <source>
        <dbReference type="Proteomes" id="UP000255163"/>
    </source>
</evidence>
<evidence type="ECO:0000256" key="1">
    <source>
        <dbReference type="SAM" id="MobiDB-lite"/>
    </source>
</evidence>
<evidence type="ECO:0000313" key="2">
    <source>
        <dbReference type="EMBL" id="STD20442.1"/>
    </source>
</evidence>
<dbReference type="AlphaFoldDB" id="A0A376FAY0"/>